<dbReference type="Proteomes" id="UP001199916">
    <property type="component" value="Unassembled WGS sequence"/>
</dbReference>
<keyword evidence="3" id="KW-0813">Transport</keyword>
<dbReference type="CDD" id="cd13557">
    <property type="entry name" value="PBP2_SsuA"/>
    <property type="match status" value="1"/>
</dbReference>
<comment type="similarity">
    <text evidence="2">Belongs to the bacterial solute-binding protein SsuA/TauA family.</text>
</comment>
<accession>A0ABS8YKT5</accession>
<dbReference type="NCBIfam" id="TIGR01728">
    <property type="entry name" value="SsuA_fam"/>
    <property type="match status" value="1"/>
</dbReference>
<dbReference type="EMBL" id="JAJNBZ010000025">
    <property type="protein sequence ID" value="MCE5172172.1"/>
    <property type="molecule type" value="Genomic_DNA"/>
</dbReference>
<dbReference type="PANTHER" id="PTHR30024:SF42">
    <property type="entry name" value="ALIPHATIC SULFONATES-BINDING PROTEIN-RELATED"/>
    <property type="match status" value="1"/>
</dbReference>
<evidence type="ECO:0000256" key="2">
    <source>
        <dbReference type="ARBA" id="ARBA00010742"/>
    </source>
</evidence>
<dbReference type="InterPro" id="IPR010067">
    <property type="entry name" value="ABC_SsuA_sub-bd"/>
</dbReference>
<evidence type="ECO:0000259" key="5">
    <source>
        <dbReference type="SMART" id="SM00062"/>
    </source>
</evidence>
<proteinExistence type="inferred from homology"/>
<evidence type="ECO:0000313" key="6">
    <source>
        <dbReference type="EMBL" id="MCE5172172.1"/>
    </source>
</evidence>
<feature type="domain" description="Solute-binding protein family 3/N-terminal" evidence="5">
    <location>
        <begin position="77"/>
        <end position="309"/>
    </location>
</feature>
<dbReference type="RefSeq" id="WP_233698426.1">
    <property type="nucleotide sequence ID" value="NZ_JAJNBZ010000025.1"/>
</dbReference>
<comment type="subcellular location">
    <subcellularLocation>
        <location evidence="1">Periplasm</location>
    </subcellularLocation>
</comment>
<dbReference type="SUPFAM" id="SSF53850">
    <property type="entry name" value="Periplasmic binding protein-like II"/>
    <property type="match status" value="1"/>
</dbReference>
<dbReference type="InterPro" id="IPR001638">
    <property type="entry name" value="Solute-binding_3/MltF_N"/>
</dbReference>
<gene>
    <name evidence="6" type="ORF">LQV63_23095</name>
</gene>
<name>A0ABS8YKT5_9BACL</name>
<dbReference type="SMART" id="SM00062">
    <property type="entry name" value="PBPb"/>
    <property type="match status" value="1"/>
</dbReference>
<keyword evidence="4" id="KW-0732">Signal</keyword>
<evidence type="ECO:0000256" key="3">
    <source>
        <dbReference type="ARBA" id="ARBA00022448"/>
    </source>
</evidence>
<dbReference type="Pfam" id="PF09084">
    <property type="entry name" value="NMT1"/>
    <property type="match status" value="1"/>
</dbReference>
<comment type="caution">
    <text evidence="6">The sequence shown here is derived from an EMBL/GenBank/DDBJ whole genome shotgun (WGS) entry which is preliminary data.</text>
</comment>
<dbReference type="Gene3D" id="3.40.190.10">
    <property type="entry name" value="Periplasmic binding protein-like II"/>
    <property type="match status" value="2"/>
</dbReference>
<evidence type="ECO:0000256" key="1">
    <source>
        <dbReference type="ARBA" id="ARBA00004418"/>
    </source>
</evidence>
<keyword evidence="7" id="KW-1185">Reference proteome</keyword>
<organism evidence="6 7">
    <name type="scientific">Paenibacillus profundus</name>
    <dbReference type="NCBI Taxonomy" id="1173085"/>
    <lineage>
        <taxon>Bacteria</taxon>
        <taxon>Bacillati</taxon>
        <taxon>Bacillota</taxon>
        <taxon>Bacilli</taxon>
        <taxon>Bacillales</taxon>
        <taxon>Paenibacillaceae</taxon>
        <taxon>Paenibacillus</taxon>
    </lineage>
</organism>
<protein>
    <submittedName>
        <fullName evidence="6">Sulfonate ABC transporter substrate-binding protein</fullName>
    </submittedName>
</protein>
<sequence>MIKNQFNLSDNYKYVNSNVRARSKRKRLWKAGAIGTWLLLMAFAAGCASGAAGSTSGADASPATPAKADGAAGTGKVIRIGYQKGNTLNILKVKGNLDERLKSEGYKVEWKVFAGGNFLLEAMSSGSVDFGHAADGSGVFGQAGNKPFVYVANDLPNPEGIGIVVHSDSAIESIAELKGKKIAVAKGGNHHYLAVLALEKAGLKLDDVQFVYVKDASEGRALFETKQVDALGSWDPFFAAVENDLKPLTLTDGQGYSPNRTFYYANEQFAKDHPDLIRLILEEIQEADEWANEHKPEVVKLLSDTLGIDADAIERAVGRRQYGVELLSSEIIAPQQQLADTYHRIGLIPSQIQVAERMPVDAPWAKDGPIQNK</sequence>
<evidence type="ECO:0000313" key="7">
    <source>
        <dbReference type="Proteomes" id="UP001199916"/>
    </source>
</evidence>
<dbReference type="InterPro" id="IPR015168">
    <property type="entry name" value="SsuA/THI5"/>
</dbReference>
<evidence type="ECO:0000256" key="4">
    <source>
        <dbReference type="ARBA" id="ARBA00022729"/>
    </source>
</evidence>
<dbReference type="PANTHER" id="PTHR30024">
    <property type="entry name" value="ALIPHATIC SULFONATES-BINDING PROTEIN-RELATED"/>
    <property type="match status" value="1"/>
</dbReference>
<reference evidence="6 7" key="1">
    <citation type="submission" date="2021-11" db="EMBL/GenBank/DDBJ databases">
        <title>Draft genome sequence of Paenibacillus profundus YoMME, a new Gram-positive bacteria with exoelectrogenic properties.</title>
        <authorList>
            <person name="Hubenova Y."/>
            <person name="Hubenova E."/>
            <person name="Manasiev Y."/>
            <person name="Peykov S."/>
            <person name="Mitov M."/>
        </authorList>
    </citation>
    <scope>NUCLEOTIDE SEQUENCE [LARGE SCALE GENOMIC DNA]</scope>
    <source>
        <strain evidence="6 7">YoMME</strain>
    </source>
</reference>